<reference evidence="2" key="1">
    <citation type="submission" date="2021-01" db="EMBL/GenBank/DDBJ databases">
        <authorList>
            <consortium name="Genoscope - CEA"/>
            <person name="William W."/>
        </authorList>
    </citation>
    <scope>NUCLEOTIDE SEQUENCE</scope>
</reference>
<keyword evidence="1" id="KW-0732">Signal</keyword>
<dbReference type="AlphaFoldDB" id="A0A8S1WVF6"/>
<protein>
    <recommendedName>
        <fullName evidence="4">Galectin</fullName>
    </recommendedName>
</protein>
<evidence type="ECO:0000313" key="2">
    <source>
        <dbReference type="EMBL" id="CAD8194054.1"/>
    </source>
</evidence>
<dbReference type="OrthoDB" id="295560at2759"/>
<dbReference type="Proteomes" id="UP000689195">
    <property type="component" value="Unassembled WGS sequence"/>
</dbReference>
<evidence type="ECO:0000313" key="3">
    <source>
        <dbReference type="Proteomes" id="UP000689195"/>
    </source>
</evidence>
<name>A0A8S1WVF6_9CILI</name>
<accession>A0A8S1WVF6</accession>
<evidence type="ECO:0000256" key="1">
    <source>
        <dbReference type="SAM" id="SignalP"/>
    </source>
</evidence>
<sequence length="248" mass="28599">MAFTISFIRIVFLKSILYQNCITDNIADCRYWEFSIEGMTSATIDRCSSQPKNLYMGPYGEKTKVSKNFPNLQPNKQLEFSISIWKFDSWDSEGVEIYANNLLLKNAIFTDRQGTKICRNGEFEDLFQPLKFKFQTTGTALTISLKDNFDQSNWDESWGFRDFIIEVIVPCVKFYSECNYTGTVFQICQGDNPKKQTSIPYEIKSILMDPGIIVKIKGPNYFSGVLQTYTNSQICLNGFKFPKYINPT</sequence>
<dbReference type="PANTHER" id="PTHR39767:SF2">
    <property type="entry name" value="CHROMOSOME UNDETERMINED SCAFFOLD_1, WHOLE GENOME SHOTGUN SEQUENCE"/>
    <property type="match status" value="1"/>
</dbReference>
<evidence type="ECO:0008006" key="4">
    <source>
        <dbReference type="Google" id="ProtNLM"/>
    </source>
</evidence>
<dbReference type="PANTHER" id="PTHR39767">
    <property type="entry name" value="CALCIUM/CALMODULIN-BINDING MEMBRANE PROTEIN PCM4-RELATED"/>
    <property type="match status" value="1"/>
</dbReference>
<gene>
    <name evidence="2" type="ORF">PPENT_87.1.T1060001</name>
</gene>
<feature type="chain" id="PRO_5035754894" description="Galectin" evidence="1">
    <location>
        <begin position="24"/>
        <end position="248"/>
    </location>
</feature>
<dbReference type="EMBL" id="CAJJDO010000106">
    <property type="protein sequence ID" value="CAD8194054.1"/>
    <property type="molecule type" value="Genomic_DNA"/>
</dbReference>
<organism evidence="2 3">
    <name type="scientific">Paramecium pentaurelia</name>
    <dbReference type="NCBI Taxonomy" id="43138"/>
    <lineage>
        <taxon>Eukaryota</taxon>
        <taxon>Sar</taxon>
        <taxon>Alveolata</taxon>
        <taxon>Ciliophora</taxon>
        <taxon>Intramacronucleata</taxon>
        <taxon>Oligohymenophorea</taxon>
        <taxon>Peniculida</taxon>
        <taxon>Parameciidae</taxon>
        <taxon>Paramecium</taxon>
    </lineage>
</organism>
<keyword evidence="3" id="KW-1185">Reference proteome</keyword>
<proteinExistence type="predicted"/>
<feature type="signal peptide" evidence="1">
    <location>
        <begin position="1"/>
        <end position="23"/>
    </location>
</feature>
<comment type="caution">
    <text evidence="2">The sequence shown here is derived from an EMBL/GenBank/DDBJ whole genome shotgun (WGS) entry which is preliminary data.</text>
</comment>